<organism evidence="15 16">
    <name type="scientific">Pseudolysobacter antarcticus</name>
    <dbReference type="NCBI Taxonomy" id="2511995"/>
    <lineage>
        <taxon>Bacteria</taxon>
        <taxon>Pseudomonadati</taxon>
        <taxon>Pseudomonadota</taxon>
        <taxon>Gammaproteobacteria</taxon>
        <taxon>Lysobacterales</taxon>
        <taxon>Rhodanobacteraceae</taxon>
        <taxon>Pseudolysobacter</taxon>
    </lineage>
</organism>
<dbReference type="EMBL" id="CP035704">
    <property type="protein sequence ID" value="QBB70015.1"/>
    <property type="molecule type" value="Genomic_DNA"/>
</dbReference>
<comment type="subunit">
    <text evidence="11">Alpha(8)-beta(8). The alpha component is a flavoprotein, the beta component is a hemoprotein.</text>
</comment>
<feature type="binding site" evidence="12">
    <location>
        <begin position="156"/>
        <end position="165"/>
    </location>
    <ligand>
        <name>FMN</name>
        <dbReference type="ChEBI" id="CHEBI:58210"/>
    </ligand>
</feature>
<dbReference type="Proteomes" id="UP000291562">
    <property type="component" value="Chromosome"/>
</dbReference>
<dbReference type="PANTHER" id="PTHR19384">
    <property type="entry name" value="NITRIC OXIDE SYNTHASE-RELATED"/>
    <property type="match status" value="1"/>
</dbReference>
<evidence type="ECO:0000313" key="16">
    <source>
        <dbReference type="Proteomes" id="UP000291562"/>
    </source>
</evidence>
<keyword evidence="8 11" id="KW-0560">Oxidoreductase</keyword>
<feature type="binding site" evidence="12">
    <location>
        <begin position="522"/>
        <end position="523"/>
    </location>
    <ligand>
        <name>NADP(+)</name>
        <dbReference type="ChEBI" id="CHEBI:58349"/>
    </ligand>
</feature>
<feature type="binding site" evidence="12">
    <location>
        <begin position="390"/>
        <end position="393"/>
    </location>
    <ligand>
        <name>FAD</name>
        <dbReference type="ChEBI" id="CHEBI:57692"/>
    </ligand>
</feature>
<feature type="binding site" evidence="12">
    <location>
        <begin position="408"/>
        <end position="410"/>
    </location>
    <ligand>
        <name>FAD</name>
        <dbReference type="ChEBI" id="CHEBI:57692"/>
    </ligand>
</feature>
<evidence type="ECO:0000256" key="3">
    <source>
        <dbReference type="ARBA" id="ARBA00022630"/>
    </source>
</evidence>
<keyword evidence="1 11" id="KW-0813">Transport</keyword>
<dbReference type="Pfam" id="PF00175">
    <property type="entry name" value="NAD_binding_1"/>
    <property type="match status" value="1"/>
</dbReference>
<dbReference type="FunFam" id="3.40.50.80:FF:000001">
    <property type="entry name" value="NADPH--cytochrome P450 reductase 1"/>
    <property type="match status" value="1"/>
</dbReference>
<dbReference type="GO" id="GO:0004783">
    <property type="term" value="F:sulfite reductase (NADPH) activity"/>
    <property type="evidence" value="ECO:0007669"/>
    <property type="project" value="UniProtKB-EC"/>
</dbReference>
<evidence type="ECO:0000256" key="4">
    <source>
        <dbReference type="ARBA" id="ARBA00022643"/>
    </source>
</evidence>
<dbReference type="GO" id="GO:0050660">
    <property type="term" value="F:flavin adenine dinucleotide binding"/>
    <property type="evidence" value="ECO:0007669"/>
    <property type="project" value="InterPro"/>
</dbReference>
<dbReference type="PROSITE" id="PS50902">
    <property type="entry name" value="FLAVODOXIN_LIKE"/>
    <property type="match status" value="1"/>
</dbReference>
<dbReference type="InterPro" id="IPR023173">
    <property type="entry name" value="NADPH_Cyt_P450_Rdtase_alpha"/>
</dbReference>
<evidence type="ECO:0000259" key="13">
    <source>
        <dbReference type="PROSITE" id="PS50902"/>
    </source>
</evidence>
<keyword evidence="2 11" id="KW-0028">Amino-acid biosynthesis</keyword>
<feature type="binding site" evidence="12">
    <location>
        <position position="602"/>
    </location>
    <ligand>
        <name>FAD</name>
        <dbReference type="ChEBI" id="CHEBI:57692"/>
    </ligand>
</feature>
<gene>
    <name evidence="15" type="ORF">ELE36_06380</name>
</gene>
<accession>A0A411HHM6</accession>
<evidence type="ECO:0000256" key="8">
    <source>
        <dbReference type="ARBA" id="ARBA00023002"/>
    </source>
</evidence>
<evidence type="ECO:0000256" key="11">
    <source>
        <dbReference type="PIRNR" id="PIRNR000207"/>
    </source>
</evidence>
<reference evidence="15 16" key="1">
    <citation type="submission" date="2019-01" db="EMBL/GenBank/DDBJ databases">
        <title>Pseudolysobacter antarctica gen. nov., sp. nov., isolated from Fildes Peninsula, Antarctica.</title>
        <authorList>
            <person name="Wei Z."/>
            <person name="Peng F."/>
        </authorList>
    </citation>
    <scope>NUCLEOTIDE SEQUENCE [LARGE SCALE GENOMIC DNA]</scope>
    <source>
        <strain evidence="15 16">AQ6-296</strain>
    </source>
</reference>
<dbReference type="NCBIfam" id="TIGR01931">
    <property type="entry name" value="cysJ"/>
    <property type="match status" value="1"/>
</dbReference>
<evidence type="ECO:0000256" key="2">
    <source>
        <dbReference type="ARBA" id="ARBA00022605"/>
    </source>
</evidence>
<dbReference type="OrthoDB" id="9816402at2"/>
<comment type="cofactor">
    <cofactor evidence="11 12">
        <name>FAD</name>
        <dbReference type="ChEBI" id="CHEBI:57692"/>
    </cofactor>
    <text evidence="11 12">Binds 1 FAD per subunit.</text>
</comment>
<dbReference type="Gene3D" id="3.40.50.80">
    <property type="entry name" value="Nucleotide-binding domain of ferredoxin-NADP reductase (FNR) module"/>
    <property type="match status" value="1"/>
</dbReference>
<comment type="catalytic activity">
    <reaction evidence="10 11">
        <text>hydrogen sulfide + 3 NADP(+) + 3 H2O = sulfite + 3 NADPH + 4 H(+)</text>
        <dbReference type="Rhea" id="RHEA:13801"/>
        <dbReference type="ChEBI" id="CHEBI:15377"/>
        <dbReference type="ChEBI" id="CHEBI:15378"/>
        <dbReference type="ChEBI" id="CHEBI:17359"/>
        <dbReference type="ChEBI" id="CHEBI:29919"/>
        <dbReference type="ChEBI" id="CHEBI:57783"/>
        <dbReference type="ChEBI" id="CHEBI:58349"/>
        <dbReference type="EC" id="1.8.1.2"/>
    </reaction>
</comment>
<dbReference type="Pfam" id="PF00258">
    <property type="entry name" value="Flavodoxin_1"/>
    <property type="match status" value="1"/>
</dbReference>
<dbReference type="InterPro" id="IPR017938">
    <property type="entry name" value="Riboflavin_synthase-like_b-brl"/>
</dbReference>
<keyword evidence="5 11" id="KW-0274">FAD</keyword>
<dbReference type="GO" id="GO:0005829">
    <property type="term" value="C:cytosol"/>
    <property type="evidence" value="ECO:0007669"/>
    <property type="project" value="TreeGrafter"/>
</dbReference>
<dbReference type="CDD" id="cd06199">
    <property type="entry name" value="SiR"/>
    <property type="match status" value="1"/>
</dbReference>
<feature type="domain" description="Flavodoxin-like" evidence="13">
    <location>
        <begin position="67"/>
        <end position="205"/>
    </location>
</feature>
<evidence type="ECO:0000256" key="7">
    <source>
        <dbReference type="ARBA" id="ARBA00022982"/>
    </source>
</evidence>
<feature type="binding site" evidence="12">
    <location>
        <begin position="120"/>
        <end position="123"/>
    </location>
    <ligand>
        <name>FMN</name>
        <dbReference type="ChEBI" id="CHEBI:58210"/>
    </ligand>
</feature>
<keyword evidence="7 11" id="KW-0249">Electron transport</keyword>
<dbReference type="InterPro" id="IPR039261">
    <property type="entry name" value="FNR_nucleotide-bd"/>
</dbReference>
<dbReference type="PRINTS" id="PR00371">
    <property type="entry name" value="FPNCR"/>
</dbReference>
<dbReference type="InterPro" id="IPR008254">
    <property type="entry name" value="Flavodoxin/NO_synth"/>
</dbReference>
<dbReference type="InterPro" id="IPR010199">
    <property type="entry name" value="CysJ"/>
</dbReference>
<feature type="binding site" evidence="12">
    <location>
        <position position="564"/>
    </location>
    <ligand>
        <name>NADP(+)</name>
        <dbReference type="ChEBI" id="CHEBI:58349"/>
    </ligand>
</feature>
<evidence type="ECO:0000256" key="9">
    <source>
        <dbReference type="ARBA" id="ARBA00023192"/>
    </source>
</evidence>
<dbReference type="InterPro" id="IPR003097">
    <property type="entry name" value="CysJ-like_FAD-binding"/>
</dbReference>
<dbReference type="InterPro" id="IPR017927">
    <property type="entry name" value="FAD-bd_FR_type"/>
</dbReference>
<dbReference type="GO" id="GO:0019344">
    <property type="term" value="P:cysteine biosynthetic process"/>
    <property type="evidence" value="ECO:0007669"/>
    <property type="project" value="UniProtKB-KW"/>
</dbReference>
<evidence type="ECO:0000256" key="10">
    <source>
        <dbReference type="ARBA" id="ARBA00052219"/>
    </source>
</evidence>
<comment type="pathway">
    <text evidence="11">Sulfur metabolism; hydrogen sulfide biosynthesis; hydrogen sulfide from sulfite (NADPH route): step 1/1.</text>
</comment>
<dbReference type="KEGG" id="xbc:ELE36_06380"/>
<feature type="binding site" evidence="12">
    <location>
        <position position="324"/>
    </location>
    <ligand>
        <name>FAD</name>
        <dbReference type="ChEBI" id="CHEBI:57692"/>
    </ligand>
</feature>
<dbReference type="PRINTS" id="PR00369">
    <property type="entry name" value="FLAVODOXIN"/>
</dbReference>
<keyword evidence="3 11" id="KW-0285">Flavoprotein</keyword>
<keyword evidence="16" id="KW-1185">Reference proteome</keyword>
<dbReference type="PANTHER" id="PTHR19384:SF128">
    <property type="entry name" value="NADPH OXIDOREDUCTASE A"/>
    <property type="match status" value="1"/>
</dbReference>
<dbReference type="Gene3D" id="3.40.50.360">
    <property type="match status" value="1"/>
</dbReference>
<feature type="binding site" evidence="12">
    <location>
        <position position="414"/>
    </location>
    <ligand>
        <name>FAD</name>
        <dbReference type="ChEBI" id="CHEBI:57692"/>
    </ligand>
</feature>
<dbReference type="Pfam" id="PF00667">
    <property type="entry name" value="FAD_binding_1"/>
    <property type="match status" value="2"/>
</dbReference>
<feature type="binding site" evidence="12">
    <location>
        <begin position="423"/>
        <end position="426"/>
    </location>
    <ligand>
        <name>FAD</name>
        <dbReference type="ChEBI" id="CHEBI:57692"/>
    </ligand>
</feature>
<dbReference type="SUPFAM" id="SSF52343">
    <property type="entry name" value="Ferredoxin reductase-like, C-terminal NADP-linked domain"/>
    <property type="match status" value="1"/>
</dbReference>
<dbReference type="GO" id="GO:0070814">
    <property type="term" value="P:hydrogen sulfide biosynthetic process"/>
    <property type="evidence" value="ECO:0007669"/>
    <property type="project" value="UniProtKB-UniPathway"/>
</dbReference>
<dbReference type="Gene3D" id="2.40.30.10">
    <property type="entry name" value="Translation factors"/>
    <property type="match status" value="1"/>
</dbReference>
<dbReference type="InterPro" id="IPR029039">
    <property type="entry name" value="Flavoprotein-like_sf"/>
</dbReference>
<comment type="cofactor">
    <cofactor evidence="11 12">
        <name>FMN</name>
        <dbReference type="ChEBI" id="CHEBI:58210"/>
    </cofactor>
    <text evidence="11 12">Binds 1 FMN per subunit.</text>
</comment>
<evidence type="ECO:0000256" key="6">
    <source>
        <dbReference type="ARBA" id="ARBA00022857"/>
    </source>
</evidence>
<dbReference type="Gene3D" id="1.20.990.10">
    <property type="entry name" value="NADPH-cytochrome p450 Reductase, Chain A, domain 3"/>
    <property type="match status" value="1"/>
</dbReference>
<dbReference type="InterPro" id="IPR001433">
    <property type="entry name" value="OxRdtase_FAD/NAD-bd"/>
</dbReference>
<evidence type="ECO:0000256" key="1">
    <source>
        <dbReference type="ARBA" id="ARBA00022448"/>
    </source>
</evidence>
<proteinExistence type="predicted"/>
<dbReference type="InterPro" id="IPR001094">
    <property type="entry name" value="Flavdoxin-like"/>
</dbReference>
<dbReference type="GO" id="GO:0010181">
    <property type="term" value="F:FMN binding"/>
    <property type="evidence" value="ECO:0007669"/>
    <property type="project" value="InterPro"/>
</dbReference>
<dbReference type="InterPro" id="IPR001709">
    <property type="entry name" value="Flavoprot_Pyr_Nucl_cyt_Rdtase"/>
</dbReference>
<evidence type="ECO:0000256" key="12">
    <source>
        <dbReference type="PIRSR" id="PIRSR000207-1"/>
    </source>
</evidence>
<dbReference type="AlphaFoldDB" id="A0A411HHM6"/>
<dbReference type="UniPathway" id="UPA00140">
    <property type="reaction ID" value="UER00207"/>
</dbReference>
<dbReference type="SUPFAM" id="SSF52218">
    <property type="entry name" value="Flavoproteins"/>
    <property type="match status" value="1"/>
</dbReference>
<evidence type="ECO:0000259" key="14">
    <source>
        <dbReference type="PROSITE" id="PS51384"/>
    </source>
</evidence>
<sequence>MSLTPAIHALLPLSEEKSSMLTSLLDGLDTAALHWLSGYAAGLAVRRPAELHVLPTPAAAAQNAPILSIVYGSQTGNSRHLAEQLKREAEASGLGVRLLRAGEYPLRELKNERLLYLIISTQGDGDPPDDARSLVEHLLSKRAPELKQLSFAVLALGDSSYPKFCETGRLLDERLAALGATRALPRVDCDLDFERDGKPWLIRALNSAREQLKPVAAVASIKTLRSVTGTAVFGRDNPFRAEVLASQRITGRDAQKDVRHIELSLADSGLTYSPGDALGVWPQNPPQLVNELLQTLKLDGASEVEFEGRRLPLARWLSGEREITRLARPFLATHAAHAGSSELNRLLAPASRDELAPLLRDYQVIDVLRQWPALWSGEELIASLRRLTPRLYSIASSQKLVGDEVHLTLGTIDYQAFGSRHVGAASNFLATLDEDGRAPVYVEANERFRLPVDASRDILMIGPGTGIAPFRAFVQERTAINASGRNWLFFGEQHFASQFLYQLEWQEALKKGQLHRLDLAFSRDQAQKIYVQQRLREQGREVWDWLENGAHLYVCGDATRMAPDVHTALREIVIEHGGKSSEDADDYLARLSQQNRYARDVY</sequence>
<protein>
    <recommendedName>
        <fullName evidence="11">Sulfite reductase [NADPH] flavoprotein alpha-component</fullName>
        <shortName evidence="11">SiR-FP</shortName>
        <ecNumber evidence="11">1.8.1.2</ecNumber>
    </recommendedName>
</protein>
<keyword evidence="4 11" id="KW-0288">FMN</keyword>
<feature type="binding site" evidence="12">
    <location>
        <begin position="528"/>
        <end position="532"/>
    </location>
    <ligand>
        <name>NADP(+)</name>
        <dbReference type="ChEBI" id="CHEBI:58349"/>
    </ligand>
</feature>
<feature type="domain" description="FAD-binding FR-type" evidence="14">
    <location>
        <begin position="236"/>
        <end position="451"/>
    </location>
</feature>
<dbReference type="PIRSF" id="PIRSF000207">
    <property type="entry name" value="SiR-FP_CysJ"/>
    <property type="match status" value="1"/>
</dbReference>
<dbReference type="EC" id="1.8.1.2" evidence="11"/>
<dbReference type="SUPFAM" id="SSF63380">
    <property type="entry name" value="Riboflavin synthase domain-like"/>
    <property type="match status" value="1"/>
</dbReference>
<dbReference type="PROSITE" id="PS51384">
    <property type="entry name" value="FAD_FR"/>
    <property type="match status" value="1"/>
</dbReference>
<keyword evidence="6 11" id="KW-0521">NADP</keyword>
<name>A0A411HHM6_9GAMM</name>
<evidence type="ECO:0000256" key="5">
    <source>
        <dbReference type="ARBA" id="ARBA00022827"/>
    </source>
</evidence>
<keyword evidence="9 11" id="KW-0198">Cysteine biosynthesis</keyword>
<evidence type="ECO:0000313" key="15">
    <source>
        <dbReference type="EMBL" id="QBB70015.1"/>
    </source>
</evidence>
<comment type="function">
    <text evidence="11">Component of the sulfite reductase complex that catalyzes the 6-electron reduction of sulfite to sulfide. This is one of several activities required for the biosynthesis of L-cysteine from sulfate. The flavoprotein component catalyzes the electron flow from NADPH -&gt; FAD -&gt; FMN to the hemoprotein component.</text>
</comment>